<keyword evidence="2" id="KW-0479">Metal-binding</keyword>
<feature type="region of interest" description="Disordered" evidence="6">
    <location>
        <begin position="1"/>
        <end position="42"/>
    </location>
</feature>
<evidence type="ECO:0000256" key="2">
    <source>
        <dbReference type="ARBA" id="ARBA00022723"/>
    </source>
</evidence>
<accession>A0A9N9TWQ1</accession>
<keyword evidence="3" id="KW-0863">Zinc-finger</keyword>
<dbReference type="AlphaFoldDB" id="A0A9N9TWQ1"/>
<evidence type="ECO:0000256" key="4">
    <source>
        <dbReference type="ARBA" id="ARBA00022833"/>
    </source>
</evidence>
<dbReference type="GO" id="GO:0008270">
    <property type="term" value="F:zinc ion binding"/>
    <property type="evidence" value="ECO:0007669"/>
    <property type="project" value="UniProtKB-KW"/>
</dbReference>
<sequence>MVSGKQEKRKLPSKEMVFEINDEDVSPDNSDNECKETDAKHFRSDPKFVETVVNAISNLENDNKTDPSNSHVNAVNQENNVTTVVQDDTILILDCIDGEKSQNLVETSLIVLDETGNENGEIEPSYEEGELSVSVNISNQCLPDERTIEIKFSSNDLSETYKTKFLNFFKSFTELSVLKDDQSSLVLKQTHPSDSPFETSSTPDKSKKKKKKTAKKEKACFVLDTNPSQDETPNSAYTKYMSKFHIDLDKEEDPKAPGQVCFNCEGGHCLRDCPLPKNFTKIHSMRQKFKKDKQVSLREALGIDKNQLPPYIYQMRMLGYPPGWLEEAKFVYSNLAMFDPDGKSLRLENRRKQRNLDSTKVIEYPGFNVPMTDDCIDEYKQYRVPPYSEQYNKAAMIEYFENEFSKQQDDFEVQDMDIDNDEDKCNETSNRAEAIREADKNVPSPSLVDLEAQKRNLLAALEDSSALKSDENAGELQDLSESSTANKTFESGGGEEEEETSTANKTFGGEEEEKRSRNVLKSTFGTPILKSGSPYSRLPDADNFTKDVSPVINFENLPNSTGKYEKMSGLLQKVRETLKKPAEVEEETT</sequence>
<dbReference type="SMART" id="SM00581">
    <property type="entry name" value="PSP"/>
    <property type="match status" value="1"/>
</dbReference>
<evidence type="ECO:0000256" key="5">
    <source>
        <dbReference type="ARBA" id="ARBA00023242"/>
    </source>
</evidence>
<evidence type="ECO:0000256" key="1">
    <source>
        <dbReference type="ARBA" id="ARBA00004123"/>
    </source>
</evidence>
<keyword evidence="4" id="KW-0862">Zinc</keyword>
<reference evidence="8" key="1">
    <citation type="submission" date="2022-01" db="EMBL/GenBank/DDBJ databases">
        <authorList>
            <person name="King R."/>
        </authorList>
    </citation>
    <scope>NUCLEOTIDE SEQUENCE</scope>
</reference>
<gene>
    <name evidence="8" type="ORF">PHYEVI_LOCUS10464</name>
</gene>
<dbReference type="EMBL" id="OU900100">
    <property type="protein sequence ID" value="CAG9864207.1"/>
    <property type="molecule type" value="Genomic_DNA"/>
</dbReference>
<evidence type="ECO:0000256" key="3">
    <source>
        <dbReference type="ARBA" id="ARBA00022771"/>
    </source>
</evidence>
<dbReference type="PANTHER" id="PTHR13316:SF0">
    <property type="entry name" value="ZINC FINGER CCHC DOMAIN-CONTAINING PROTEIN 8"/>
    <property type="match status" value="1"/>
</dbReference>
<feature type="domain" description="PSP proline-rich" evidence="7">
    <location>
        <begin position="289"/>
        <end position="337"/>
    </location>
</feature>
<evidence type="ECO:0000256" key="6">
    <source>
        <dbReference type="SAM" id="MobiDB-lite"/>
    </source>
</evidence>
<evidence type="ECO:0000313" key="9">
    <source>
        <dbReference type="Proteomes" id="UP001153712"/>
    </source>
</evidence>
<protein>
    <recommendedName>
        <fullName evidence="7">PSP proline-rich domain-containing protein</fullName>
    </recommendedName>
</protein>
<keyword evidence="5" id="KW-0539">Nucleus</keyword>
<feature type="region of interest" description="Disordered" evidence="6">
    <location>
        <begin position="467"/>
        <end position="545"/>
    </location>
</feature>
<evidence type="ECO:0000313" key="8">
    <source>
        <dbReference type="EMBL" id="CAG9864207.1"/>
    </source>
</evidence>
<evidence type="ECO:0000259" key="7">
    <source>
        <dbReference type="SMART" id="SM00581"/>
    </source>
</evidence>
<dbReference type="InterPro" id="IPR006568">
    <property type="entry name" value="PSP_pro-rich"/>
</dbReference>
<dbReference type="Pfam" id="PF04046">
    <property type="entry name" value="PSP"/>
    <property type="match status" value="1"/>
</dbReference>
<dbReference type="PANTHER" id="PTHR13316">
    <property type="entry name" value="ZINC FINGER, CCHC DOMAIN CONTAINING 8"/>
    <property type="match status" value="1"/>
</dbReference>
<proteinExistence type="predicted"/>
<dbReference type="OrthoDB" id="8026949at2759"/>
<feature type="compositionally biased region" description="Polar residues" evidence="6">
    <location>
        <begin position="479"/>
        <end position="489"/>
    </location>
</feature>
<feature type="region of interest" description="Disordered" evidence="6">
    <location>
        <begin position="188"/>
        <end position="213"/>
    </location>
</feature>
<keyword evidence="9" id="KW-1185">Reference proteome</keyword>
<name>A0A9N9TWQ1_PHYSR</name>
<dbReference type="InterPro" id="IPR052115">
    <property type="entry name" value="NEXT_complex_subunit_ZCCHC8"/>
</dbReference>
<dbReference type="GO" id="GO:0003723">
    <property type="term" value="F:RNA binding"/>
    <property type="evidence" value="ECO:0007669"/>
    <property type="project" value="TreeGrafter"/>
</dbReference>
<feature type="compositionally biased region" description="Basic and acidic residues" evidence="6">
    <location>
        <begin position="32"/>
        <end position="42"/>
    </location>
</feature>
<feature type="compositionally biased region" description="Basic and acidic residues" evidence="6">
    <location>
        <begin position="1"/>
        <end position="17"/>
    </location>
</feature>
<feature type="compositionally biased region" description="Polar residues" evidence="6">
    <location>
        <begin position="188"/>
        <end position="203"/>
    </location>
</feature>
<dbReference type="Proteomes" id="UP001153712">
    <property type="component" value="Chromosome 7"/>
</dbReference>
<dbReference type="GO" id="GO:0071013">
    <property type="term" value="C:catalytic step 2 spliceosome"/>
    <property type="evidence" value="ECO:0007669"/>
    <property type="project" value="TreeGrafter"/>
</dbReference>
<organism evidence="8 9">
    <name type="scientific">Phyllotreta striolata</name>
    <name type="common">Striped flea beetle</name>
    <name type="synonym">Crioceris striolata</name>
    <dbReference type="NCBI Taxonomy" id="444603"/>
    <lineage>
        <taxon>Eukaryota</taxon>
        <taxon>Metazoa</taxon>
        <taxon>Ecdysozoa</taxon>
        <taxon>Arthropoda</taxon>
        <taxon>Hexapoda</taxon>
        <taxon>Insecta</taxon>
        <taxon>Pterygota</taxon>
        <taxon>Neoptera</taxon>
        <taxon>Endopterygota</taxon>
        <taxon>Coleoptera</taxon>
        <taxon>Polyphaga</taxon>
        <taxon>Cucujiformia</taxon>
        <taxon>Chrysomeloidea</taxon>
        <taxon>Chrysomelidae</taxon>
        <taxon>Galerucinae</taxon>
        <taxon>Alticini</taxon>
        <taxon>Phyllotreta</taxon>
    </lineage>
</organism>
<comment type="subcellular location">
    <subcellularLocation>
        <location evidence="1">Nucleus</location>
    </subcellularLocation>
</comment>
<feature type="region of interest" description="Disordered" evidence="6">
    <location>
        <begin position="420"/>
        <end position="447"/>
    </location>
</feature>